<dbReference type="PANTHER" id="PTHR46589:SF1">
    <property type="entry name" value="APOPTOTIC CHROMATIN CONDENSATION INDUCER IN THE NUCLEUS"/>
    <property type="match status" value="1"/>
</dbReference>
<protein>
    <recommendedName>
        <fullName evidence="2">SAP domain-containing protein</fullName>
    </recommendedName>
</protein>
<feature type="region of interest" description="Disordered" evidence="1">
    <location>
        <begin position="994"/>
        <end position="1135"/>
    </location>
</feature>
<name>A0AAE0Z8P0_9GAST</name>
<feature type="compositionally biased region" description="Polar residues" evidence="1">
    <location>
        <begin position="616"/>
        <end position="633"/>
    </location>
</feature>
<feature type="compositionally biased region" description="Basic residues" evidence="1">
    <location>
        <begin position="222"/>
        <end position="250"/>
    </location>
</feature>
<comment type="caution">
    <text evidence="3">The sequence shown here is derived from an EMBL/GenBank/DDBJ whole genome shotgun (WGS) entry which is preliminary data.</text>
</comment>
<dbReference type="SUPFAM" id="SSF54928">
    <property type="entry name" value="RNA-binding domain, RBD"/>
    <property type="match status" value="1"/>
</dbReference>
<dbReference type="CDD" id="cd12432">
    <property type="entry name" value="RRM_ACINU"/>
    <property type="match status" value="1"/>
</dbReference>
<feature type="region of interest" description="Disordered" evidence="1">
    <location>
        <begin position="103"/>
        <end position="708"/>
    </location>
</feature>
<feature type="compositionally biased region" description="Polar residues" evidence="1">
    <location>
        <begin position="596"/>
        <end position="605"/>
    </location>
</feature>
<dbReference type="InterPro" id="IPR003034">
    <property type="entry name" value="SAP_dom"/>
</dbReference>
<dbReference type="GO" id="GO:0003723">
    <property type="term" value="F:RNA binding"/>
    <property type="evidence" value="ECO:0007669"/>
    <property type="project" value="TreeGrafter"/>
</dbReference>
<dbReference type="PROSITE" id="PS50800">
    <property type="entry name" value="SAP"/>
    <property type="match status" value="1"/>
</dbReference>
<sequence>MASEDDNYGSLLVKGTPVAELKVNDIKKELDKRGLSKAGSKTQMLERLKAQLLLEKLQQDAAQSSGDELEGKVPNMALQQESAGQSEFVRQYLEQQQKNLERQMEVKKQVEEERKRKSADESSADETVTHQDSSKPKIDPEVTSPKKFKDDSNNAPATEESKMPRPARKSSRNVSKGENGQDGGIVKEKSRSPSPEKESLRERTRSGSSSSSRSATPEATTRRGRPTRGVRGGRRGGRRGRGRPQVRKGSRSSSHSSTEEEVMPKKRSRRSTNSRSSRSRSRSPKKTSPDLTPATRRSSRRISTTKTPPDTDITTDATASEFAPKERESPATKNEDVIANEKQGDDESKVSEMTEDAKAAGVKEVRRSVEVLEPAAGTIKTIEIANITNENRSGAWQKSQDTPSNGETVNDNEDTKDSGEVDGVAATYVANEGDSDKAPELSSETEKVIEPESKHKEAAVSDKEKAKPDHEQDTHNFTVSTDILQDSTDVQKSLGKKYPNALDQTSKQVNDDKNIEANKRRQRSDSSSSSSSSSPPPRKRERSDSSGSSTDVSPSAREDLSKRQADKKYTLEVSKLASTDSDKRSQPVRSKDQDSETQATDNPTAQDHREKFDGNPLSQSADKESQVQTSSSTNREKATVSGNDKQDEDVESKESDEKAADKQDQPSKNVDEDTLVKKDKTTKKRKWGSKSSKTVPAAAKKPTSMEISSDSLKNLIGEVKLSETVFDMETEVVNTLDYDEHEEDRRDVKVKRTVVKNSPQGPDAAETAEVGDEEDARKVEASGDAPEQDDKEQEPEKMAEDDEHSGDEGETQPTEPKKKIAKSSPSDETLTKESVKKKVVKEGKKVKKKKIIAAETSEGKENKTLSKEKVVKEPAKIVATTRPSKPILPVVDEPEKVPGRGEMSPARHPPDRVLRIAGLVRPFTLGQLKELLKRTGELDEEHFWINDIKSHCLAAFKTEEDAVKTRAALHGTRWPQSNPKILIVDFATIEDLIHRKSGGEGPPPSLRKNVEQRVQRESKEEPKKDKEDRDARGKHSAAEQGERRKEVEKSTRERERPPPQIREWDKDKMKQFSRSRSKSKDRDRPARRSRSRDRDQRKRRDGSREKREDEKKKEKRQKEPKAEEEPPAKLLDDLFRKTKATPCIYWLPLTEEQAQQRAIQREEREKEKQKRIAAAEEKEKEELKKREAARLERQKQREKERDRNRERERSGGRERDKSRDRARAGRTDRSRGSRSRSTSGSRSRRRR</sequence>
<feature type="compositionally biased region" description="Basic and acidic residues" evidence="1">
    <location>
        <begin position="103"/>
        <end position="120"/>
    </location>
</feature>
<proteinExistence type="predicted"/>
<feature type="compositionally biased region" description="Basic and acidic residues" evidence="1">
    <location>
        <begin position="580"/>
        <end position="594"/>
    </location>
</feature>
<evidence type="ECO:0000259" key="2">
    <source>
        <dbReference type="PROSITE" id="PS50800"/>
    </source>
</evidence>
<dbReference type="SMART" id="SM00513">
    <property type="entry name" value="SAP"/>
    <property type="match status" value="1"/>
</dbReference>
<dbReference type="AlphaFoldDB" id="A0AAE0Z8P0"/>
<feature type="compositionally biased region" description="Basic and acidic residues" evidence="1">
    <location>
        <begin position="1008"/>
        <end position="1070"/>
    </location>
</feature>
<feature type="compositionally biased region" description="Acidic residues" evidence="1">
    <location>
        <begin position="786"/>
        <end position="810"/>
    </location>
</feature>
<dbReference type="InterPro" id="IPR036361">
    <property type="entry name" value="SAP_dom_sf"/>
</dbReference>
<gene>
    <name evidence="3" type="ORF">RRG08_025409</name>
</gene>
<evidence type="ECO:0000256" key="1">
    <source>
        <dbReference type="SAM" id="MobiDB-lite"/>
    </source>
</evidence>
<feature type="region of interest" description="Disordered" evidence="1">
    <location>
        <begin position="883"/>
        <end position="909"/>
    </location>
</feature>
<feature type="compositionally biased region" description="Basic and acidic residues" evidence="1">
    <location>
        <begin position="434"/>
        <end position="474"/>
    </location>
</feature>
<dbReference type="InterPro" id="IPR035979">
    <property type="entry name" value="RBD_domain_sf"/>
</dbReference>
<feature type="compositionally biased region" description="Low complexity" evidence="1">
    <location>
        <begin position="545"/>
        <end position="555"/>
    </location>
</feature>
<organism evidence="3 4">
    <name type="scientific">Elysia crispata</name>
    <name type="common">lettuce slug</name>
    <dbReference type="NCBI Taxonomy" id="231223"/>
    <lineage>
        <taxon>Eukaryota</taxon>
        <taxon>Metazoa</taxon>
        <taxon>Spiralia</taxon>
        <taxon>Lophotrochozoa</taxon>
        <taxon>Mollusca</taxon>
        <taxon>Gastropoda</taxon>
        <taxon>Heterobranchia</taxon>
        <taxon>Euthyneura</taxon>
        <taxon>Panpulmonata</taxon>
        <taxon>Sacoglossa</taxon>
        <taxon>Placobranchoidea</taxon>
        <taxon>Plakobranchidae</taxon>
        <taxon>Elysia</taxon>
    </lineage>
</organism>
<dbReference type="InterPro" id="IPR032552">
    <property type="entry name" value="RSB_motif"/>
</dbReference>
<feature type="compositionally biased region" description="Low complexity" evidence="1">
    <location>
        <begin position="206"/>
        <end position="219"/>
    </location>
</feature>
<feature type="domain" description="SAP" evidence="2">
    <location>
        <begin position="18"/>
        <end position="52"/>
    </location>
</feature>
<feature type="compositionally biased region" description="Basic and acidic residues" evidence="1">
    <location>
        <begin position="556"/>
        <end position="570"/>
    </location>
</feature>
<feature type="compositionally biased region" description="Basic and acidic residues" evidence="1">
    <location>
        <begin position="509"/>
        <end position="519"/>
    </location>
</feature>
<feature type="compositionally biased region" description="Basic and acidic residues" evidence="1">
    <location>
        <begin position="323"/>
        <end position="336"/>
    </location>
</feature>
<evidence type="ECO:0000313" key="3">
    <source>
        <dbReference type="EMBL" id="KAK3764888.1"/>
    </source>
</evidence>
<keyword evidence="4" id="KW-1185">Reference proteome</keyword>
<reference evidence="3" key="1">
    <citation type="journal article" date="2023" name="G3 (Bethesda)">
        <title>A reference genome for the long-term kleptoplast-retaining sea slug Elysia crispata morphotype clarki.</title>
        <authorList>
            <person name="Eastman K.E."/>
            <person name="Pendleton A.L."/>
            <person name="Shaikh M.A."/>
            <person name="Suttiyut T."/>
            <person name="Ogas R."/>
            <person name="Tomko P."/>
            <person name="Gavelis G."/>
            <person name="Widhalm J.R."/>
            <person name="Wisecaver J.H."/>
        </authorList>
    </citation>
    <scope>NUCLEOTIDE SEQUENCE</scope>
    <source>
        <strain evidence="3">ECLA1</strain>
    </source>
</reference>
<feature type="region of interest" description="Disordered" evidence="1">
    <location>
        <begin position="736"/>
        <end position="849"/>
    </location>
</feature>
<feature type="compositionally biased region" description="Basic and acidic residues" evidence="1">
    <location>
        <begin position="342"/>
        <end position="370"/>
    </location>
</feature>
<feature type="compositionally biased region" description="Polar residues" evidence="1">
    <location>
        <begin position="386"/>
        <end position="409"/>
    </location>
</feature>
<feature type="compositionally biased region" description="Basic and acidic residues" evidence="1">
    <location>
        <begin position="1159"/>
        <end position="1231"/>
    </location>
</feature>
<feature type="compositionally biased region" description="Polar residues" evidence="1">
    <location>
        <begin position="475"/>
        <end position="491"/>
    </location>
</feature>
<feature type="region of interest" description="Disordered" evidence="1">
    <location>
        <begin position="1153"/>
        <end position="1247"/>
    </location>
</feature>
<dbReference type="Pfam" id="PF16294">
    <property type="entry name" value="RSB_motif"/>
    <property type="match status" value="1"/>
</dbReference>
<feature type="region of interest" description="Disordered" evidence="1">
    <location>
        <begin position="59"/>
        <end position="86"/>
    </location>
</feature>
<feature type="compositionally biased region" description="Basic and acidic residues" evidence="1">
    <location>
        <begin position="185"/>
        <end position="205"/>
    </location>
</feature>
<dbReference type="InterPro" id="IPR034257">
    <property type="entry name" value="Acinus_RRM"/>
</dbReference>
<feature type="compositionally biased region" description="Low complexity" evidence="1">
    <location>
        <begin position="292"/>
        <end position="320"/>
    </location>
</feature>
<accession>A0AAE0Z8P0</accession>
<dbReference type="Pfam" id="PF02037">
    <property type="entry name" value="SAP"/>
    <property type="match status" value="1"/>
</dbReference>
<feature type="compositionally biased region" description="Basic and acidic residues" evidence="1">
    <location>
        <begin position="127"/>
        <end position="140"/>
    </location>
</feature>
<feature type="compositionally biased region" description="Basic and acidic residues" evidence="1">
    <location>
        <begin position="829"/>
        <end position="843"/>
    </location>
</feature>
<feature type="compositionally biased region" description="Basic and acidic residues" evidence="1">
    <location>
        <begin position="652"/>
        <end position="679"/>
    </location>
</feature>
<dbReference type="SUPFAM" id="SSF68906">
    <property type="entry name" value="SAP domain"/>
    <property type="match status" value="1"/>
</dbReference>
<dbReference type="GO" id="GO:0071011">
    <property type="term" value="C:precatalytic spliceosome"/>
    <property type="evidence" value="ECO:0007669"/>
    <property type="project" value="TreeGrafter"/>
</dbReference>
<dbReference type="PANTHER" id="PTHR46589">
    <property type="entry name" value="APOPTOTIC CHROMATIN CONDENSATION INDUCER IN THE NUCLEUS"/>
    <property type="match status" value="1"/>
</dbReference>
<feature type="compositionally biased region" description="Basic residues" evidence="1">
    <location>
        <begin position="265"/>
        <end position="285"/>
    </location>
</feature>
<dbReference type="GO" id="GO:0008380">
    <property type="term" value="P:RNA splicing"/>
    <property type="evidence" value="ECO:0007669"/>
    <property type="project" value="TreeGrafter"/>
</dbReference>
<dbReference type="Gene3D" id="1.10.720.30">
    <property type="entry name" value="SAP domain"/>
    <property type="match status" value="1"/>
</dbReference>
<dbReference type="InterPro" id="IPR052793">
    <property type="entry name" value="EJC-associated_protein"/>
</dbReference>
<dbReference type="GO" id="GO:0061574">
    <property type="term" value="C:ASAP complex"/>
    <property type="evidence" value="ECO:0007669"/>
    <property type="project" value="TreeGrafter"/>
</dbReference>
<dbReference type="EMBL" id="JAWDGP010004366">
    <property type="protein sequence ID" value="KAK3764888.1"/>
    <property type="molecule type" value="Genomic_DNA"/>
</dbReference>
<dbReference type="Proteomes" id="UP001283361">
    <property type="component" value="Unassembled WGS sequence"/>
</dbReference>
<evidence type="ECO:0000313" key="4">
    <source>
        <dbReference type="Proteomes" id="UP001283361"/>
    </source>
</evidence>
<feature type="compositionally biased region" description="Basic and acidic residues" evidence="1">
    <location>
        <begin position="1078"/>
        <end position="1135"/>
    </location>
</feature>